<sequence length="659" mass="71568">MQVKISIMKNQKRILIAFLCFSAFMLHAADAGGKSYYVSAAAADGDGTREHPFRSIQVAASLARGGDTVFVSGGLYVLDDVKPGNSGSEGRYVVFQAQPGTGEAVLQHPDTSPGGYSAVFDLSGMRYVWLEGFTFRDFKYARCAVAMEGSEGCVVSRCRFEQLGHPEVSAWNANSVIWMGNARRNAVVDNVFEDIIGDGVSLNGQECTGNMVAHNSFFRFSGKKRSWGGENLYTRCVDVQDMSDGDNLVVSNYFSEVRTCIWLDRDGSRNVILRNRAHDCGDFVFNESRCAGNVVAENIGDNLEGIGYQTARYATGWTEDAQWTNNVAYRCETGFFVHKSRRDRMRGNIVYDCSGYNIEFSDSAYGAGPHLFVDNIVYTPGNTKSVVLCGREVMLRTFQSRLDGEGNLEGSPGFVSTAYGEEDFTLRENSRAKGMGYGGVDVGAYPVYGPGPVGAAGQDVPVPVQAVFDRYVVRMDRDAEVAFTVRLSRPCAEELGLALQPVAGEAREGEDFLLSTGELVFAPGETVKRFTMAGMGLSPYDELLALHLVPNVGEAGASCGYVVVQIRKNTEGEPESVAGNLRDAGDCRIVYDSGRGTLVVGWQDGEAAVCIYSHDGQMVHQARATGGSYNYDMGGMPRGFYIVRVQSSDGQASKIVAKE</sequence>
<keyword evidence="2" id="KW-0964">Secreted</keyword>
<dbReference type="SUPFAM" id="SSF141072">
    <property type="entry name" value="CalX-like"/>
    <property type="match status" value="1"/>
</dbReference>
<reference evidence="5 6" key="1">
    <citation type="submission" date="2011-02" db="EMBL/GenBank/DDBJ databases">
        <authorList>
            <person name="Weinstock G."/>
            <person name="Sodergren E."/>
            <person name="Clifton S."/>
            <person name="Fulton L."/>
            <person name="Fulton B."/>
            <person name="Courtney L."/>
            <person name="Fronick C."/>
            <person name="Harrison M."/>
            <person name="Strong C."/>
            <person name="Farmer C."/>
            <person name="Delahaunty K."/>
            <person name="Markovic C."/>
            <person name="Hall O."/>
            <person name="Minx P."/>
            <person name="Tomlinson C."/>
            <person name="Mitreva M."/>
            <person name="Hou S."/>
            <person name="Chen J."/>
            <person name="Wollam A."/>
            <person name="Pepin K.H."/>
            <person name="Johnson M."/>
            <person name="Bhonagiri V."/>
            <person name="Zhang X."/>
            <person name="Suruliraj S."/>
            <person name="Warren W."/>
            <person name="Chinwalla A."/>
            <person name="Mardis E.R."/>
            <person name="Wilson R.K."/>
        </authorList>
    </citation>
    <scope>NUCLEOTIDE SEQUENCE [LARGE SCALE GENOMIC DNA]</scope>
    <source>
        <strain evidence="5 6">YIT 11841</strain>
    </source>
</reference>
<gene>
    <name evidence="5" type="ORF">HMPREF9442_01282</name>
</gene>
<feature type="chain" id="PRO_5003300582" evidence="4">
    <location>
        <begin position="29"/>
        <end position="659"/>
    </location>
</feature>
<keyword evidence="3 4" id="KW-0732">Signal</keyword>
<dbReference type="eggNOG" id="COG3420">
    <property type="taxonomic scope" value="Bacteria"/>
</dbReference>
<dbReference type="InterPro" id="IPR012334">
    <property type="entry name" value="Pectin_lyas_fold"/>
</dbReference>
<evidence type="ECO:0000313" key="6">
    <source>
        <dbReference type="Proteomes" id="UP000005546"/>
    </source>
</evidence>
<evidence type="ECO:0000313" key="5">
    <source>
        <dbReference type="EMBL" id="EGG55113.1"/>
    </source>
</evidence>
<evidence type="ECO:0000256" key="1">
    <source>
        <dbReference type="ARBA" id="ARBA00004613"/>
    </source>
</evidence>
<dbReference type="STRING" id="762982.HMPREF9442_01282"/>
<dbReference type="GO" id="GO:0005576">
    <property type="term" value="C:extracellular region"/>
    <property type="evidence" value="ECO:0007669"/>
    <property type="project" value="UniProtKB-SubCell"/>
</dbReference>
<evidence type="ECO:0000256" key="3">
    <source>
        <dbReference type="ARBA" id="ARBA00022729"/>
    </source>
</evidence>
<name>F3QSW7_9BACT</name>
<comment type="caution">
    <text evidence="5">The sequence shown here is derived from an EMBL/GenBank/DDBJ whole genome shotgun (WGS) entry which is preliminary data.</text>
</comment>
<comment type="subcellular location">
    <subcellularLocation>
        <location evidence="1">Secreted</location>
    </subcellularLocation>
</comment>
<evidence type="ECO:0000256" key="2">
    <source>
        <dbReference type="ARBA" id="ARBA00022525"/>
    </source>
</evidence>
<dbReference type="Proteomes" id="UP000005546">
    <property type="component" value="Unassembled WGS sequence"/>
</dbReference>
<dbReference type="HOGENOM" id="CLU_420245_0_0_10"/>
<dbReference type="InterPro" id="IPR038081">
    <property type="entry name" value="CalX-like_sf"/>
</dbReference>
<dbReference type="EMBL" id="AFBR01000033">
    <property type="protein sequence ID" value="EGG55113.1"/>
    <property type="molecule type" value="Genomic_DNA"/>
</dbReference>
<keyword evidence="6" id="KW-1185">Reference proteome</keyword>
<dbReference type="Gene3D" id="2.160.20.10">
    <property type="entry name" value="Single-stranded right-handed beta-helix, Pectin lyase-like"/>
    <property type="match status" value="1"/>
</dbReference>
<dbReference type="InterPro" id="IPR011050">
    <property type="entry name" value="Pectin_lyase_fold/virulence"/>
</dbReference>
<organism evidence="5 6">
    <name type="scientific">Paraprevotella xylaniphila YIT 11841</name>
    <dbReference type="NCBI Taxonomy" id="762982"/>
    <lineage>
        <taxon>Bacteria</taxon>
        <taxon>Pseudomonadati</taxon>
        <taxon>Bacteroidota</taxon>
        <taxon>Bacteroidia</taxon>
        <taxon>Bacteroidales</taxon>
        <taxon>Prevotellaceae</taxon>
        <taxon>Paraprevotella</taxon>
    </lineage>
</organism>
<accession>F3QSW7</accession>
<dbReference type="PANTHER" id="PTHR40088:SF2">
    <property type="entry name" value="SECRETED SUGAR HYDROLASE"/>
    <property type="match status" value="1"/>
</dbReference>
<dbReference type="AlphaFoldDB" id="F3QSW7"/>
<dbReference type="InterPro" id="IPR052052">
    <property type="entry name" value="Polysaccharide_Lyase_9"/>
</dbReference>
<evidence type="ECO:0000256" key="4">
    <source>
        <dbReference type="SAM" id="SignalP"/>
    </source>
</evidence>
<feature type="signal peptide" evidence="4">
    <location>
        <begin position="1"/>
        <end position="28"/>
    </location>
</feature>
<dbReference type="Gene3D" id="2.60.40.2030">
    <property type="match status" value="1"/>
</dbReference>
<dbReference type="GO" id="GO:0016837">
    <property type="term" value="F:carbon-oxygen lyase activity, acting on polysaccharides"/>
    <property type="evidence" value="ECO:0007669"/>
    <property type="project" value="TreeGrafter"/>
</dbReference>
<proteinExistence type="predicted"/>
<protein>
    <submittedName>
        <fullName evidence="5">Conserved domain protein</fullName>
    </submittedName>
</protein>
<dbReference type="SUPFAM" id="SSF51126">
    <property type="entry name" value="Pectin lyase-like"/>
    <property type="match status" value="1"/>
</dbReference>
<dbReference type="PANTHER" id="PTHR40088">
    <property type="entry name" value="PECTATE LYASE (EUROFUNG)"/>
    <property type="match status" value="1"/>
</dbReference>